<dbReference type="EMBL" id="BMAC01000977">
    <property type="protein sequence ID" value="GFQ04812.1"/>
    <property type="molecule type" value="Genomic_DNA"/>
</dbReference>
<feature type="transmembrane region" description="Helical" evidence="2">
    <location>
        <begin position="39"/>
        <end position="60"/>
    </location>
</feature>
<name>A0A830DF11_9LAMI</name>
<evidence type="ECO:0000256" key="1">
    <source>
        <dbReference type="SAM" id="MobiDB-lite"/>
    </source>
</evidence>
<gene>
    <name evidence="3" type="ORF">PHJA_002625200</name>
</gene>
<dbReference type="AlphaFoldDB" id="A0A830DF11"/>
<keyword evidence="2" id="KW-0812">Transmembrane</keyword>
<comment type="caution">
    <text evidence="3">The sequence shown here is derived from an EMBL/GenBank/DDBJ whole genome shotgun (WGS) entry which is preliminary data.</text>
</comment>
<dbReference type="Proteomes" id="UP000653305">
    <property type="component" value="Unassembled WGS sequence"/>
</dbReference>
<reference evidence="3" key="1">
    <citation type="submission" date="2020-07" db="EMBL/GenBank/DDBJ databases">
        <title>Ethylene signaling mediates host invasion by parasitic plants.</title>
        <authorList>
            <person name="Yoshida S."/>
        </authorList>
    </citation>
    <scope>NUCLEOTIDE SEQUENCE</scope>
    <source>
        <strain evidence="3">Okayama</strain>
    </source>
</reference>
<sequence>MDEKKKGESWSDEEKWVKDSSVDHKGRVPLRASTGAWKASLFIIGIFIFFLISHLTNLLITRLS</sequence>
<organism evidence="3 4">
    <name type="scientific">Phtheirospermum japonicum</name>
    <dbReference type="NCBI Taxonomy" id="374723"/>
    <lineage>
        <taxon>Eukaryota</taxon>
        <taxon>Viridiplantae</taxon>
        <taxon>Streptophyta</taxon>
        <taxon>Embryophyta</taxon>
        <taxon>Tracheophyta</taxon>
        <taxon>Spermatophyta</taxon>
        <taxon>Magnoliopsida</taxon>
        <taxon>eudicotyledons</taxon>
        <taxon>Gunneridae</taxon>
        <taxon>Pentapetalae</taxon>
        <taxon>asterids</taxon>
        <taxon>lamiids</taxon>
        <taxon>Lamiales</taxon>
        <taxon>Orobanchaceae</taxon>
        <taxon>Orobanchaceae incertae sedis</taxon>
        <taxon>Phtheirospermum</taxon>
    </lineage>
</organism>
<dbReference type="OrthoDB" id="8904098at2759"/>
<accession>A0A830DF11</accession>
<evidence type="ECO:0000313" key="3">
    <source>
        <dbReference type="EMBL" id="GFQ04812.1"/>
    </source>
</evidence>
<keyword evidence="2" id="KW-0472">Membrane</keyword>
<proteinExistence type="predicted"/>
<keyword evidence="4" id="KW-1185">Reference proteome</keyword>
<evidence type="ECO:0000256" key="2">
    <source>
        <dbReference type="SAM" id="Phobius"/>
    </source>
</evidence>
<feature type="region of interest" description="Disordered" evidence="1">
    <location>
        <begin position="1"/>
        <end position="21"/>
    </location>
</feature>
<evidence type="ECO:0000313" key="4">
    <source>
        <dbReference type="Proteomes" id="UP000653305"/>
    </source>
</evidence>
<keyword evidence="2" id="KW-1133">Transmembrane helix</keyword>
<protein>
    <submittedName>
        <fullName evidence="3">Protein nrt1/ ptr family 5.6</fullName>
    </submittedName>
</protein>